<comment type="caution">
    <text evidence="2">The sequence shown here is derived from an EMBL/GenBank/DDBJ whole genome shotgun (WGS) entry which is preliminary data.</text>
</comment>
<dbReference type="Proteomes" id="UP000246171">
    <property type="component" value="Unassembled WGS sequence"/>
</dbReference>
<dbReference type="GeneID" id="37053016"/>
<keyword evidence="1" id="KW-0812">Transmembrane</keyword>
<gene>
    <name evidence="2" type="ORF">BO83DRAFT_377674</name>
</gene>
<dbReference type="EMBL" id="MSFU01000010">
    <property type="protein sequence ID" value="PWY74634.1"/>
    <property type="molecule type" value="Genomic_DNA"/>
</dbReference>
<dbReference type="AlphaFoldDB" id="A0A317VJV5"/>
<organism evidence="2 3">
    <name type="scientific">Aspergillus eucalypticola (strain CBS 122712 / IBT 29274)</name>
    <dbReference type="NCBI Taxonomy" id="1448314"/>
    <lineage>
        <taxon>Eukaryota</taxon>
        <taxon>Fungi</taxon>
        <taxon>Dikarya</taxon>
        <taxon>Ascomycota</taxon>
        <taxon>Pezizomycotina</taxon>
        <taxon>Eurotiomycetes</taxon>
        <taxon>Eurotiomycetidae</taxon>
        <taxon>Eurotiales</taxon>
        <taxon>Aspergillaceae</taxon>
        <taxon>Aspergillus</taxon>
        <taxon>Aspergillus subgen. Circumdati</taxon>
    </lineage>
</organism>
<accession>A0A317VJV5</accession>
<keyword evidence="1" id="KW-1133">Transmembrane helix</keyword>
<dbReference type="RefSeq" id="XP_025388729.1">
    <property type="nucleotide sequence ID" value="XM_025531054.1"/>
</dbReference>
<keyword evidence="1" id="KW-0472">Membrane</keyword>
<dbReference type="VEuPathDB" id="FungiDB:BO83DRAFT_377674"/>
<protein>
    <submittedName>
        <fullName evidence="2">Uncharacterized protein</fullName>
    </submittedName>
</protein>
<evidence type="ECO:0000313" key="3">
    <source>
        <dbReference type="Proteomes" id="UP000246171"/>
    </source>
</evidence>
<feature type="transmembrane region" description="Helical" evidence="1">
    <location>
        <begin position="33"/>
        <end position="53"/>
    </location>
</feature>
<reference evidence="2" key="1">
    <citation type="submission" date="2016-12" db="EMBL/GenBank/DDBJ databases">
        <title>The genomes of Aspergillus section Nigri reveals drivers in fungal speciation.</title>
        <authorList>
            <consortium name="DOE Joint Genome Institute"/>
            <person name="Vesth T.C."/>
            <person name="Nybo J."/>
            <person name="Theobald S."/>
            <person name="Brandl J."/>
            <person name="Frisvad J.C."/>
            <person name="Nielsen K.F."/>
            <person name="Lyhne E.K."/>
            <person name="Kogle M.E."/>
            <person name="Kuo A."/>
            <person name="Riley R."/>
            <person name="Clum A."/>
            <person name="Nolan M."/>
            <person name="Lipzen A."/>
            <person name="Salamov A."/>
            <person name="Henrissat B."/>
            <person name="Wiebenga A."/>
            <person name="De vries R.P."/>
            <person name="Grigoriev I.V."/>
            <person name="Mortensen U.H."/>
            <person name="Andersen M.R."/>
            <person name="Baker S.E."/>
        </authorList>
    </citation>
    <scope>NUCLEOTIDE SEQUENCE</scope>
    <source>
        <strain evidence="2">CBS 122712</strain>
    </source>
</reference>
<proteinExistence type="predicted"/>
<evidence type="ECO:0000313" key="2">
    <source>
        <dbReference type="EMBL" id="PWY74634.1"/>
    </source>
</evidence>
<name>A0A317VJV5_ASPEC</name>
<keyword evidence="3" id="KW-1185">Reference proteome</keyword>
<evidence type="ECO:0000256" key="1">
    <source>
        <dbReference type="SAM" id="Phobius"/>
    </source>
</evidence>
<sequence length="81" mass="9138">MADAGKMWGMSFCFSSLSELLILRNNCFIFNPLLQYLTLMKANILLLILWDLMGEFSSADLHITPLQTVPQIFISLLNAKG</sequence>